<dbReference type="RefSeq" id="WP_279647912.1">
    <property type="nucleotide sequence ID" value="NZ_JAODZE010000001.1"/>
</dbReference>
<evidence type="ECO:0000313" key="2">
    <source>
        <dbReference type="Proteomes" id="UP001158076"/>
    </source>
</evidence>
<name>A0AA42KWD5_STUST</name>
<organism evidence="1 2">
    <name type="scientific">Stutzerimonas stutzeri</name>
    <name type="common">Pseudomonas stutzeri</name>
    <dbReference type="NCBI Taxonomy" id="316"/>
    <lineage>
        <taxon>Bacteria</taxon>
        <taxon>Pseudomonadati</taxon>
        <taxon>Pseudomonadota</taxon>
        <taxon>Gammaproteobacteria</taxon>
        <taxon>Pseudomonadales</taxon>
        <taxon>Pseudomonadaceae</taxon>
        <taxon>Stutzerimonas</taxon>
    </lineage>
</organism>
<dbReference type="AlphaFoldDB" id="A0AA42KWD5"/>
<dbReference type="EMBL" id="JAODZE010000001">
    <property type="protein sequence ID" value="MDH0145135.1"/>
    <property type="molecule type" value="Genomic_DNA"/>
</dbReference>
<proteinExistence type="predicted"/>
<evidence type="ECO:0000313" key="1">
    <source>
        <dbReference type="EMBL" id="MDH0145135.1"/>
    </source>
</evidence>
<dbReference type="Proteomes" id="UP001158076">
    <property type="component" value="Unassembled WGS sequence"/>
</dbReference>
<protein>
    <submittedName>
        <fullName evidence="1">Uncharacterized protein</fullName>
    </submittedName>
</protein>
<gene>
    <name evidence="1" type="ORF">N7335_01880</name>
</gene>
<reference evidence="1" key="1">
    <citation type="submission" date="2022-09" db="EMBL/GenBank/DDBJ databases">
        <title>Intensive care unit water sources are persistently colonized with multi-drug resistant bacteria and are the site of extensive horizontal gene transfer of antibiotic resistance genes.</title>
        <authorList>
            <person name="Diorio-Toth L."/>
        </authorList>
    </citation>
    <scope>NUCLEOTIDE SEQUENCE</scope>
    <source>
        <strain evidence="1">GD04147</strain>
    </source>
</reference>
<comment type="caution">
    <text evidence="1">The sequence shown here is derived from an EMBL/GenBank/DDBJ whole genome shotgun (WGS) entry which is preliminary data.</text>
</comment>
<sequence length="508" mass="57810">MNNIARDFSNIYQNNVFIDVVSDSVLPEGWPVEYAVWHSFDSGKQIESVEVLGAGGVEGNDSEEFKASKLKLLRVFQSQKKETAGLTVQLLGGGIISIVSEVHVVPVIYEKIDMSERPQIQLQYMTEIIDTFNGSEQRVSLRDKPRLSAVYQYSLVDADRYIFENRYMSHNGKVLLPLWPFQIPCKIEGNVATLLTNNNYLKCADYWLLFDSNEYSIAKVESRASLAASLFFLAEKTLEKDSIAVPLFLASFSNENNSTTLSNCYETHSVSFNIDELSLNLPEIDIETLESIPDFIEYDAEYNEYYTQNEKFILPFSPDRSVDISTKYARLVEQFDPGMGLRHEHERTNGAVRTFNFTFRFFSETDRQTFDDFARMVQGAQREFYCESPSYGFDIVSDILDASKTITVKDTKAVFNSSTAATAIAISLYTNEKLYRKIDSIFDNGDGTQTITVNQELPATALEQIVCATPLFLSRFEADDFLYNFDTTEISTITKTIKQIIHAEHVRY</sequence>
<accession>A0AA42KWD5</accession>